<dbReference type="EMBL" id="FNBD01000003">
    <property type="protein sequence ID" value="SDE75476.1"/>
    <property type="molecule type" value="Genomic_DNA"/>
</dbReference>
<keyword evidence="2" id="KW-1185">Reference proteome</keyword>
<organism evidence="1 2">
    <name type="scientific">Cellulophaga baltica</name>
    <dbReference type="NCBI Taxonomy" id="76594"/>
    <lineage>
        <taxon>Bacteria</taxon>
        <taxon>Pseudomonadati</taxon>
        <taxon>Bacteroidota</taxon>
        <taxon>Flavobacteriia</taxon>
        <taxon>Flavobacteriales</taxon>
        <taxon>Flavobacteriaceae</taxon>
        <taxon>Cellulophaga</taxon>
    </lineage>
</organism>
<dbReference type="Gene3D" id="1.10.3210.10">
    <property type="entry name" value="Hypothetical protein af1432"/>
    <property type="match status" value="1"/>
</dbReference>
<proteinExistence type="predicted"/>
<protein>
    <submittedName>
        <fullName evidence="1">HD domain-containing protein</fullName>
    </submittedName>
</protein>
<gene>
    <name evidence="1" type="ORF">SAMN04487992_103275</name>
</gene>
<dbReference type="InterPro" id="IPR052194">
    <property type="entry name" value="MESH1"/>
</dbReference>
<dbReference type="eggNOG" id="COG0317">
    <property type="taxonomic scope" value="Bacteria"/>
</dbReference>
<accession>A0A1G7FHP7</accession>
<dbReference type="GO" id="GO:0008893">
    <property type="term" value="F:guanosine-3',5'-bis(diphosphate) 3'-diphosphatase activity"/>
    <property type="evidence" value="ECO:0007669"/>
    <property type="project" value="TreeGrafter"/>
</dbReference>
<dbReference type="AlphaFoldDB" id="A0A1G7FHP7"/>
<dbReference type="Pfam" id="PF13328">
    <property type="entry name" value="HD_4"/>
    <property type="match status" value="1"/>
</dbReference>
<dbReference type="PANTHER" id="PTHR46246">
    <property type="entry name" value="GUANOSINE-3',5'-BIS(DIPHOSPHATE) 3'-PYROPHOSPHOHYDROLASE MESH1"/>
    <property type="match status" value="1"/>
</dbReference>
<dbReference type="PANTHER" id="PTHR46246:SF1">
    <property type="entry name" value="GUANOSINE-3',5'-BIS(DIPHOSPHATE) 3'-PYROPHOSPHOHYDROLASE MESH1"/>
    <property type="match status" value="1"/>
</dbReference>
<evidence type="ECO:0000313" key="1">
    <source>
        <dbReference type="EMBL" id="SDE75476.1"/>
    </source>
</evidence>
<name>A0A1G7FHP7_9FLAO</name>
<dbReference type="SUPFAM" id="SSF109604">
    <property type="entry name" value="HD-domain/PDEase-like"/>
    <property type="match status" value="1"/>
</dbReference>
<sequence length="200" mass="22912">MYRKRFIYKTAAVKYLNKHKMTQELYQEAMKFAGEKHSEQKVPGTNANYLLHISNVAMEVLLAYHHDDSFDLDFALQIAILHDALEDTSADFDEIKNKFGAPIAAAVRALTKDEKLPSKQERMLDSLRRINSLEKEVGLVKLADRITNLQHPPSHWSQEKVVAYSEEATLILNTLGDKNAYLRKRLAAKITEYEAHIKSL</sequence>
<evidence type="ECO:0000313" key="2">
    <source>
        <dbReference type="Proteomes" id="UP000182114"/>
    </source>
</evidence>
<dbReference type="Proteomes" id="UP000182114">
    <property type="component" value="Unassembled WGS sequence"/>
</dbReference>
<reference evidence="2" key="1">
    <citation type="submission" date="2016-10" db="EMBL/GenBank/DDBJ databases">
        <authorList>
            <person name="Varghese N."/>
            <person name="Submissions S."/>
        </authorList>
    </citation>
    <scope>NUCLEOTIDE SEQUENCE [LARGE SCALE GENOMIC DNA]</scope>
    <source>
        <strain evidence="2">DSM 24729</strain>
    </source>
</reference>